<evidence type="ECO:0000313" key="3">
    <source>
        <dbReference type="Proteomes" id="UP000198661"/>
    </source>
</evidence>
<dbReference type="EMBL" id="FOOK01000012">
    <property type="protein sequence ID" value="SFG00353.1"/>
    <property type="molecule type" value="Genomic_DNA"/>
</dbReference>
<dbReference type="AlphaFoldDB" id="A0A1I2N9X4"/>
<keyword evidence="2" id="KW-0378">Hydrolase</keyword>
<dbReference type="Pfam" id="PF04480">
    <property type="entry name" value="DUF559"/>
    <property type="match status" value="1"/>
</dbReference>
<keyword evidence="3" id="KW-1185">Reference proteome</keyword>
<evidence type="ECO:0000259" key="1">
    <source>
        <dbReference type="Pfam" id="PF04480"/>
    </source>
</evidence>
<sequence length="369" mass="43737">MKVRSLDSPYEKILEEGMKRRKISYRAQDPIRDNPRYGMGYRYVADFVVMGKHCKIVVEVDGRYHQQPDRRIRDALRDYYMITHGYDDVLRFTTKEIRTNLEGCLDQIEERVRAMDMVRQRQRERKHLDARSITENPSADQVYSVVQEVAPLLADTNRKHPSSKTRFLRDFRRELQQRHFGLSYEMLHFHFPHLVSLLQQGVIEAFFSAYNIPFVLILGTQPFEKFEEHVRSVVQDPKIVKLLFHARINGGYLSSWKLFDPRHWVEISSGGTIRSDLFNPSIILKMKEKEAQELEKKILARYRRGLKAEKLEQKLRNTYRTIWKHRKERKVIVFSTAPKYSKRNCEGNCAAIGIRLSSKIPKRILTKRP</sequence>
<dbReference type="Proteomes" id="UP000198661">
    <property type="component" value="Unassembled WGS sequence"/>
</dbReference>
<keyword evidence="2" id="KW-0540">Nuclease</keyword>
<keyword evidence="2" id="KW-0255">Endonuclease</keyword>
<dbReference type="SUPFAM" id="SSF52980">
    <property type="entry name" value="Restriction endonuclease-like"/>
    <property type="match status" value="1"/>
</dbReference>
<feature type="domain" description="DUF559" evidence="1">
    <location>
        <begin position="42"/>
        <end position="112"/>
    </location>
</feature>
<reference evidence="3" key="1">
    <citation type="submission" date="2016-10" db="EMBL/GenBank/DDBJ databases">
        <authorList>
            <person name="Varghese N."/>
            <person name="Submissions S."/>
        </authorList>
    </citation>
    <scope>NUCLEOTIDE SEQUENCE [LARGE SCALE GENOMIC DNA]</scope>
    <source>
        <strain evidence="3">DSM 44945</strain>
    </source>
</reference>
<dbReference type="RefSeq" id="WP_177199052.1">
    <property type="nucleotide sequence ID" value="NZ_FOOK01000012.1"/>
</dbReference>
<accession>A0A1I2N9X4</accession>
<organism evidence="2 3">
    <name type="scientific">Planifilum fulgidum</name>
    <dbReference type="NCBI Taxonomy" id="201973"/>
    <lineage>
        <taxon>Bacteria</taxon>
        <taxon>Bacillati</taxon>
        <taxon>Bacillota</taxon>
        <taxon>Bacilli</taxon>
        <taxon>Bacillales</taxon>
        <taxon>Thermoactinomycetaceae</taxon>
        <taxon>Planifilum</taxon>
    </lineage>
</organism>
<dbReference type="InterPro" id="IPR007569">
    <property type="entry name" value="DUF559"/>
</dbReference>
<gene>
    <name evidence="2" type="ORF">SAMN04488025_1121</name>
</gene>
<protein>
    <submittedName>
        <fullName evidence="2">Very-short-patch-repair endonuclease</fullName>
    </submittedName>
</protein>
<dbReference type="GO" id="GO:0004519">
    <property type="term" value="F:endonuclease activity"/>
    <property type="evidence" value="ECO:0007669"/>
    <property type="project" value="UniProtKB-KW"/>
</dbReference>
<dbReference type="Gene3D" id="3.40.960.10">
    <property type="entry name" value="VSR Endonuclease"/>
    <property type="match status" value="1"/>
</dbReference>
<name>A0A1I2N9X4_9BACL</name>
<evidence type="ECO:0000313" key="2">
    <source>
        <dbReference type="EMBL" id="SFG00353.1"/>
    </source>
</evidence>
<dbReference type="STRING" id="201973.SAMN04488025_1121"/>
<dbReference type="InterPro" id="IPR011335">
    <property type="entry name" value="Restrct_endonuc-II-like"/>
</dbReference>
<proteinExistence type="predicted"/>